<reference evidence="2" key="2">
    <citation type="submission" date="2015-06" db="UniProtKB">
        <authorList>
            <consortium name="EnsemblPlants"/>
        </authorList>
    </citation>
    <scope>IDENTIFICATION</scope>
    <source>
        <strain evidence="2">DM1-3 516 R44</strain>
    </source>
</reference>
<dbReference type="Proteomes" id="UP000011115">
    <property type="component" value="Unassembled WGS sequence"/>
</dbReference>
<dbReference type="STRING" id="4113.M1A2T2"/>
<feature type="region of interest" description="Disordered" evidence="1">
    <location>
        <begin position="105"/>
        <end position="128"/>
    </location>
</feature>
<keyword evidence="3" id="KW-1185">Reference proteome</keyword>
<evidence type="ECO:0000313" key="2">
    <source>
        <dbReference type="EnsemblPlants" id="PGSC0003DMT400013404"/>
    </source>
</evidence>
<organism evidence="2 3">
    <name type="scientific">Solanum tuberosum</name>
    <name type="common">Potato</name>
    <dbReference type="NCBI Taxonomy" id="4113"/>
    <lineage>
        <taxon>Eukaryota</taxon>
        <taxon>Viridiplantae</taxon>
        <taxon>Streptophyta</taxon>
        <taxon>Embryophyta</taxon>
        <taxon>Tracheophyta</taxon>
        <taxon>Spermatophyta</taxon>
        <taxon>Magnoliopsida</taxon>
        <taxon>eudicotyledons</taxon>
        <taxon>Gunneridae</taxon>
        <taxon>Pentapetalae</taxon>
        <taxon>asterids</taxon>
        <taxon>lamiids</taxon>
        <taxon>Solanales</taxon>
        <taxon>Solanaceae</taxon>
        <taxon>Solanoideae</taxon>
        <taxon>Solaneae</taxon>
        <taxon>Solanum</taxon>
    </lineage>
</organism>
<sequence length="128" mass="13838">MSPLSPVDFSVAAAAASSISSEFSSNSNVSTMMNTRHALPVLQQFRSQPANIGGFLSPGIQNYSTGVSSLNPVQNRASIGIQELLSQESDKKMINCLQELEKQLLDDNDEEEEGDTVSVVTNNEWSET</sequence>
<accession>M1A2T2</accession>
<dbReference type="InParanoid" id="M1A2T2"/>
<dbReference type="PaxDb" id="4113-PGSC0003DMT400013404"/>
<feature type="compositionally biased region" description="Acidic residues" evidence="1">
    <location>
        <begin position="106"/>
        <end position="115"/>
    </location>
</feature>
<dbReference type="Gramene" id="PGSC0003DMT400013404">
    <property type="protein sequence ID" value="PGSC0003DMT400013404"/>
    <property type="gene ID" value="PGSC0003DMG400005229"/>
</dbReference>
<dbReference type="EnsemblPlants" id="PGSC0003DMT400013404">
    <property type="protein sequence ID" value="PGSC0003DMT400013404"/>
    <property type="gene ID" value="PGSC0003DMG400005229"/>
</dbReference>
<feature type="compositionally biased region" description="Polar residues" evidence="1">
    <location>
        <begin position="118"/>
        <end position="128"/>
    </location>
</feature>
<dbReference type="AlphaFoldDB" id="M1A2T2"/>
<evidence type="ECO:0000256" key="1">
    <source>
        <dbReference type="SAM" id="MobiDB-lite"/>
    </source>
</evidence>
<protein>
    <submittedName>
        <fullName evidence="2">GRAS10</fullName>
    </submittedName>
</protein>
<dbReference type="HOGENOM" id="CLU_2008013_0_0_1"/>
<proteinExistence type="predicted"/>
<name>M1A2T2_SOLTU</name>
<reference evidence="3" key="1">
    <citation type="journal article" date="2011" name="Nature">
        <title>Genome sequence and analysis of the tuber crop potato.</title>
        <authorList>
            <consortium name="The Potato Genome Sequencing Consortium"/>
        </authorList>
    </citation>
    <scope>NUCLEOTIDE SEQUENCE [LARGE SCALE GENOMIC DNA]</scope>
    <source>
        <strain evidence="3">cv. DM1-3 516 R44</strain>
    </source>
</reference>
<dbReference type="eggNOG" id="ENOG502QRJ6">
    <property type="taxonomic scope" value="Eukaryota"/>
</dbReference>
<evidence type="ECO:0000313" key="3">
    <source>
        <dbReference type="Proteomes" id="UP000011115"/>
    </source>
</evidence>